<protein>
    <submittedName>
        <fullName evidence="2">Uncharacterized protein</fullName>
    </submittedName>
</protein>
<keyword evidence="1" id="KW-0175">Coiled coil</keyword>
<comment type="caution">
    <text evidence="2">The sequence shown here is derived from an EMBL/GenBank/DDBJ whole genome shotgun (WGS) entry which is preliminary data.</text>
</comment>
<accession>A0A820DA94</accession>
<gene>
    <name evidence="2" type="ORF">KXQ929_LOCUS41441</name>
</gene>
<feature type="non-terminal residue" evidence="2">
    <location>
        <position position="659"/>
    </location>
</feature>
<dbReference type="AlphaFoldDB" id="A0A820DA94"/>
<name>A0A820DA94_9BILA</name>
<evidence type="ECO:0000256" key="1">
    <source>
        <dbReference type="SAM" id="Coils"/>
    </source>
</evidence>
<feature type="coiled-coil region" evidence="1">
    <location>
        <begin position="322"/>
        <end position="381"/>
    </location>
</feature>
<proteinExistence type="predicted"/>
<evidence type="ECO:0000313" key="3">
    <source>
        <dbReference type="Proteomes" id="UP000663868"/>
    </source>
</evidence>
<reference evidence="2" key="1">
    <citation type="submission" date="2021-02" db="EMBL/GenBank/DDBJ databases">
        <authorList>
            <person name="Nowell W R."/>
        </authorList>
    </citation>
    <scope>NUCLEOTIDE SEQUENCE</scope>
</reference>
<feature type="coiled-coil region" evidence="1">
    <location>
        <begin position="84"/>
        <end position="127"/>
    </location>
</feature>
<sequence length="659" mass="76783">MKIFPENVLRSKIMLKDGDRTKSGMLTMTNLLNAVQSSHLDQSSTTLNIDQEGSTTSIDGNQMNLHELEKQLSNGLAKFKISDENILSERIERSQNRIKEYRETERMEDAEQEMNYLKEYNKLAELAKKIKLMKSDVSKLDTANLEKQLADSLAKLQITDIKALPDRIARSEKRIEEYREEGRLDDLEKEIAILSESRRLQKLAKDIHDQKLTGHGSEKSKSFELNQLEQRLATGLANTKMIDPTKLLERIAKSEERIREFEDEERADDLEREKKYLNEYKMLQKLSEEICFLKSNVIKPSGVDELEQKLNNGLTKYKISNVKDLSEKIRRSEQRIKEYKDEDRLEEAENENNYLTELNKLQKLADELDKHKATASNSLDNSGIKLRELEEKLESGLLKFKISSISVLTEKIQRSEERIKEYKDEDRLEEAENENNYLTELNKLQKLADELDKHKAIASNSLDNSGIKLRELEEKLESGVLKFKISSISVLPEKIQRLKKRISEYQEENRIDEAEKEKEYLRNLEDLSKLANEIMNLKSYSEKPSTDVLPKSTKIGSEVVDNSTTSIKHDVEKKKSDHDNIVHQDWVDMHSCAEKTVMQLLEYFQRIKCDGDQNSTDQKFINEMLDQLEKQIQKQELFSEKIKENLQDLERYASSYNIP</sequence>
<dbReference type="EMBL" id="CAJOBB010009309">
    <property type="protein sequence ID" value="CAF4225542.1"/>
    <property type="molecule type" value="Genomic_DNA"/>
</dbReference>
<dbReference type="Proteomes" id="UP000663868">
    <property type="component" value="Unassembled WGS sequence"/>
</dbReference>
<feature type="coiled-coil region" evidence="1">
    <location>
        <begin position="488"/>
        <end position="515"/>
    </location>
</feature>
<feature type="coiled-coil region" evidence="1">
    <location>
        <begin position="405"/>
        <end position="432"/>
    </location>
</feature>
<organism evidence="2 3">
    <name type="scientific">Adineta steineri</name>
    <dbReference type="NCBI Taxonomy" id="433720"/>
    <lineage>
        <taxon>Eukaryota</taxon>
        <taxon>Metazoa</taxon>
        <taxon>Spiralia</taxon>
        <taxon>Gnathifera</taxon>
        <taxon>Rotifera</taxon>
        <taxon>Eurotatoria</taxon>
        <taxon>Bdelloidea</taxon>
        <taxon>Adinetida</taxon>
        <taxon>Adinetidae</taxon>
        <taxon>Adineta</taxon>
    </lineage>
</organism>
<evidence type="ECO:0000313" key="2">
    <source>
        <dbReference type="EMBL" id="CAF4225542.1"/>
    </source>
</evidence>